<dbReference type="PANTHER" id="PTHR46377">
    <property type="entry name" value="DUAL SPECIFICITY PROTEIN PHOSPHATASE 19"/>
    <property type="match status" value="1"/>
</dbReference>
<evidence type="ECO:0000259" key="4">
    <source>
        <dbReference type="PROSITE" id="PS50056"/>
    </source>
</evidence>
<dbReference type="InterPro" id="IPR000387">
    <property type="entry name" value="Tyr_Pase_dom"/>
</dbReference>
<dbReference type="PROSITE" id="PS50056">
    <property type="entry name" value="TYR_PHOSPHATASE_2"/>
    <property type="match status" value="1"/>
</dbReference>
<evidence type="ECO:0000259" key="3">
    <source>
        <dbReference type="PROSITE" id="PS50054"/>
    </source>
</evidence>
<dbReference type="PRINTS" id="PR01908">
    <property type="entry name" value="ADSPHPHTASE"/>
</dbReference>
<feature type="domain" description="Tyrosine-protein phosphatase" evidence="3">
    <location>
        <begin position="65"/>
        <end position="208"/>
    </location>
</feature>
<evidence type="ECO:0008006" key="7">
    <source>
        <dbReference type="Google" id="ProtNLM"/>
    </source>
</evidence>
<dbReference type="OrthoDB" id="10252009at2759"/>
<dbReference type="InterPro" id="IPR029021">
    <property type="entry name" value="Prot-tyrosine_phosphatase-like"/>
</dbReference>
<dbReference type="GO" id="GO:0008579">
    <property type="term" value="F:JUN kinase phosphatase activity"/>
    <property type="evidence" value="ECO:0007669"/>
    <property type="project" value="TreeGrafter"/>
</dbReference>
<dbReference type="PROSITE" id="PS50054">
    <property type="entry name" value="TYR_PHOSPHATASE_DUAL"/>
    <property type="match status" value="1"/>
</dbReference>
<evidence type="ECO:0000313" key="6">
    <source>
        <dbReference type="Proteomes" id="UP001152747"/>
    </source>
</evidence>
<dbReference type="InterPro" id="IPR000340">
    <property type="entry name" value="Dual-sp_phosphatase_cat-dom"/>
</dbReference>
<evidence type="ECO:0000313" key="5">
    <source>
        <dbReference type="EMBL" id="CAI5445563.1"/>
    </source>
</evidence>
<keyword evidence="1" id="KW-0378">Hydrolase</keyword>
<name>A0A9P1IIL7_9PELO</name>
<evidence type="ECO:0000256" key="1">
    <source>
        <dbReference type="ARBA" id="ARBA00022801"/>
    </source>
</evidence>
<dbReference type="AlphaFoldDB" id="A0A9P1IIL7"/>
<dbReference type="PANTHER" id="PTHR46377:SF1">
    <property type="entry name" value="DUAL SPECIFICITY PROTEIN PHOSPHATASE 19"/>
    <property type="match status" value="1"/>
</dbReference>
<dbReference type="SMART" id="SM00195">
    <property type="entry name" value="DSPc"/>
    <property type="match status" value="1"/>
</dbReference>
<dbReference type="SUPFAM" id="SSF52799">
    <property type="entry name" value="(Phosphotyrosine protein) phosphatases II"/>
    <property type="match status" value="1"/>
</dbReference>
<accession>A0A9P1IIL7</accession>
<dbReference type="EMBL" id="CANHGI010000003">
    <property type="protein sequence ID" value="CAI5445563.1"/>
    <property type="molecule type" value="Genomic_DNA"/>
</dbReference>
<sequence length="208" mass="23738">MNLEELQRIRGKLKATETVVTSPTGEVTIEDRHENDEKIVSNRRKKKVEYLKRCGFVVDLEPDLKVGKAMENVYFGSQDVAADLEILQKFGITHILNVGTGIPNHFPEKFSYLKIDILDLPETRILNHFPEIFNWIDNLTSVPDCENNVFIHCNAGISRSATITIGYLMKSLKIDLKTALEICKAQRPNVKPNAGFMKQLEEFDTFQK</sequence>
<feature type="domain" description="Tyrosine specific protein phosphatases" evidence="4">
    <location>
        <begin position="130"/>
        <end position="190"/>
    </location>
</feature>
<proteinExistence type="predicted"/>
<dbReference type="Pfam" id="PF00782">
    <property type="entry name" value="DSPc"/>
    <property type="match status" value="1"/>
</dbReference>
<protein>
    <recommendedName>
        <fullName evidence="7">Protein-serine/threonine phosphatase</fullName>
    </recommendedName>
</protein>
<evidence type="ECO:0000256" key="2">
    <source>
        <dbReference type="ARBA" id="ARBA00022912"/>
    </source>
</evidence>
<dbReference type="InterPro" id="IPR020422">
    <property type="entry name" value="TYR_PHOSPHATASE_DUAL_dom"/>
</dbReference>
<dbReference type="Gene3D" id="3.90.190.10">
    <property type="entry name" value="Protein tyrosine phosphatase superfamily"/>
    <property type="match status" value="1"/>
</dbReference>
<keyword evidence="6" id="KW-1185">Reference proteome</keyword>
<gene>
    <name evidence="5" type="ORF">CAMP_LOCUS8200</name>
</gene>
<dbReference type="Proteomes" id="UP001152747">
    <property type="component" value="Unassembled WGS sequence"/>
</dbReference>
<reference evidence="5" key="1">
    <citation type="submission" date="2022-11" db="EMBL/GenBank/DDBJ databases">
        <authorList>
            <person name="Kikuchi T."/>
        </authorList>
    </citation>
    <scope>NUCLEOTIDE SEQUENCE</scope>
    <source>
        <strain evidence="5">PS1010</strain>
    </source>
</reference>
<dbReference type="InterPro" id="IPR016130">
    <property type="entry name" value="Tyr_Pase_AS"/>
</dbReference>
<keyword evidence="2" id="KW-0904">Protein phosphatase</keyword>
<comment type="caution">
    <text evidence="5">The sequence shown here is derived from an EMBL/GenBank/DDBJ whole genome shotgun (WGS) entry which is preliminary data.</text>
</comment>
<dbReference type="PROSITE" id="PS00383">
    <property type="entry name" value="TYR_PHOSPHATASE_1"/>
    <property type="match status" value="1"/>
</dbReference>
<organism evidence="5 6">
    <name type="scientific">Caenorhabditis angaria</name>
    <dbReference type="NCBI Taxonomy" id="860376"/>
    <lineage>
        <taxon>Eukaryota</taxon>
        <taxon>Metazoa</taxon>
        <taxon>Ecdysozoa</taxon>
        <taxon>Nematoda</taxon>
        <taxon>Chromadorea</taxon>
        <taxon>Rhabditida</taxon>
        <taxon>Rhabditina</taxon>
        <taxon>Rhabditomorpha</taxon>
        <taxon>Rhabditoidea</taxon>
        <taxon>Rhabditidae</taxon>
        <taxon>Peloderinae</taxon>
        <taxon>Caenorhabditis</taxon>
    </lineage>
</organism>
<dbReference type="GO" id="GO:0005737">
    <property type="term" value="C:cytoplasm"/>
    <property type="evidence" value="ECO:0007669"/>
    <property type="project" value="TreeGrafter"/>
</dbReference>